<reference evidence="1" key="1">
    <citation type="submission" date="2014-11" db="EMBL/GenBank/DDBJ databases">
        <authorList>
            <person name="Amaro Gonzalez C."/>
        </authorList>
    </citation>
    <scope>NUCLEOTIDE SEQUENCE</scope>
</reference>
<dbReference type="AlphaFoldDB" id="A0A0E9UGL2"/>
<dbReference type="EMBL" id="GBXM01044192">
    <property type="protein sequence ID" value="JAH64385.1"/>
    <property type="molecule type" value="Transcribed_RNA"/>
</dbReference>
<reference evidence="1" key="2">
    <citation type="journal article" date="2015" name="Fish Shellfish Immunol.">
        <title>Early steps in the European eel (Anguilla anguilla)-Vibrio vulnificus interaction in the gills: Role of the RtxA13 toxin.</title>
        <authorList>
            <person name="Callol A."/>
            <person name="Pajuelo D."/>
            <person name="Ebbesson L."/>
            <person name="Teles M."/>
            <person name="MacKenzie S."/>
            <person name="Amaro C."/>
        </authorList>
    </citation>
    <scope>NUCLEOTIDE SEQUENCE</scope>
</reference>
<name>A0A0E9UGL2_ANGAN</name>
<protein>
    <submittedName>
        <fullName evidence="1">Uncharacterized protein</fullName>
    </submittedName>
</protein>
<accession>A0A0E9UGL2</accession>
<evidence type="ECO:0000313" key="1">
    <source>
        <dbReference type="EMBL" id="JAH64385.1"/>
    </source>
</evidence>
<sequence>MFHCLQMRCVRMCTFR</sequence>
<organism evidence="1">
    <name type="scientific">Anguilla anguilla</name>
    <name type="common">European freshwater eel</name>
    <name type="synonym">Muraena anguilla</name>
    <dbReference type="NCBI Taxonomy" id="7936"/>
    <lineage>
        <taxon>Eukaryota</taxon>
        <taxon>Metazoa</taxon>
        <taxon>Chordata</taxon>
        <taxon>Craniata</taxon>
        <taxon>Vertebrata</taxon>
        <taxon>Euteleostomi</taxon>
        <taxon>Actinopterygii</taxon>
        <taxon>Neopterygii</taxon>
        <taxon>Teleostei</taxon>
        <taxon>Anguilliformes</taxon>
        <taxon>Anguillidae</taxon>
        <taxon>Anguilla</taxon>
    </lineage>
</organism>
<proteinExistence type="predicted"/>